<feature type="transmembrane region" description="Helical" evidence="1">
    <location>
        <begin position="70"/>
        <end position="96"/>
    </location>
</feature>
<dbReference type="Proteomes" id="UP001597374">
    <property type="component" value="Unassembled WGS sequence"/>
</dbReference>
<keyword evidence="1" id="KW-0812">Transmembrane</keyword>
<feature type="transmembrane region" description="Helical" evidence="1">
    <location>
        <begin position="116"/>
        <end position="142"/>
    </location>
</feature>
<reference evidence="3" key="1">
    <citation type="journal article" date="2019" name="Int. J. Syst. Evol. Microbiol.">
        <title>The Global Catalogue of Microorganisms (GCM) 10K type strain sequencing project: providing services to taxonomists for standard genome sequencing and annotation.</title>
        <authorList>
            <consortium name="The Broad Institute Genomics Platform"/>
            <consortium name="The Broad Institute Genome Sequencing Center for Infectious Disease"/>
            <person name="Wu L."/>
            <person name="Ma J."/>
        </authorList>
    </citation>
    <scope>NUCLEOTIDE SEQUENCE [LARGE SCALE GENOMIC DNA]</scope>
    <source>
        <strain evidence="3">CGMCC 4.1782</strain>
    </source>
</reference>
<proteinExistence type="predicted"/>
<name>A0ABW5CRS3_9BACT</name>
<evidence type="ECO:0000313" key="2">
    <source>
        <dbReference type="EMBL" id="MFD2245076.1"/>
    </source>
</evidence>
<gene>
    <name evidence="2" type="ORF">ACFSKP_02350</name>
</gene>
<evidence type="ECO:0000313" key="3">
    <source>
        <dbReference type="Proteomes" id="UP001597374"/>
    </source>
</evidence>
<comment type="caution">
    <text evidence="2">The sequence shown here is derived from an EMBL/GenBank/DDBJ whole genome shotgun (WGS) entry which is preliminary data.</text>
</comment>
<keyword evidence="1" id="KW-0472">Membrane</keyword>
<dbReference type="Pfam" id="PF13858">
    <property type="entry name" value="DUF4199"/>
    <property type="match status" value="1"/>
</dbReference>
<accession>A0ABW5CRS3</accession>
<dbReference type="InterPro" id="IPR025250">
    <property type="entry name" value="DUF4199"/>
</dbReference>
<keyword evidence="1" id="KW-1133">Transmembrane helix</keyword>
<keyword evidence="3" id="KW-1185">Reference proteome</keyword>
<feature type="transmembrane region" description="Helical" evidence="1">
    <location>
        <begin position="12"/>
        <end position="32"/>
    </location>
</feature>
<sequence>MAFTNVSYQKVSLKYGIFVGLAHIVFFLIMRIFGLLHIVELSFFSSIFLIIGIVVAIANFKRARNGDINYFQGLAIGVTVGVVSSTLLALFLVFYISLFDATYLSNLQASSLFPRGLSMIALFALTIVYGTWPGFIIAFVAMQWYKRADHTMPERIR</sequence>
<dbReference type="RefSeq" id="WP_250429532.1">
    <property type="nucleotide sequence ID" value="NZ_JALPRR010000002.1"/>
</dbReference>
<organism evidence="2 3">
    <name type="scientific">Pontibacter ruber</name>
    <dbReference type="NCBI Taxonomy" id="1343895"/>
    <lineage>
        <taxon>Bacteria</taxon>
        <taxon>Pseudomonadati</taxon>
        <taxon>Bacteroidota</taxon>
        <taxon>Cytophagia</taxon>
        <taxon>Cytophagales</taxon>
        <taxon>Hymenobacteraceae</taxon>
        <taxon>Pontibacter</taxon>
    </lineage>
</organism>
<protein>
    <submittedName>
        <fullName evidence="2">DUF4199 domain-containing protein</fullName>
    </submittedName>
</protein>
<dbReference type="EMBL" id="JBHUIM010000001">
    <property type="protein sequence ID" value="MFD2245076.1"/>
    <property type="molecule type" value="Genomic_DNA"/>
</dbReference>
<evidence type="ECO:0000256" key="1">
    <source>
        <dbReference type="SAM" id="Phobius"/>
    </source>
</evidence>
<feature type="transmembrane region" description="Helical" evidence="1">
    <location>
        <begin position="38"/>
        <end position="58"/>
    </location>
</feature>